<dbReference type="SMART" id="SM00719">
    <property type="entry name" value="Plus3"/>
    <property type="match status" value="1"/>
</dbReference>
<dbReference type="PANTHER" id="PTHR13115:SF8">
    <property type="entry name" value="RNA POLYMERASE-ASSOCIATED PROTEIN RTF1 HOMOLOG"/>
    <property type="match status" value="1"/>
</dbReference>
<feature type="compositionally biased region" description="Polar residues" evidence="5">
    <location>
        <begin position="555"/>
        <end position="569"/>
    </location>
</feature>
<evidence type="ECO:0000256" key="2">
    <source>
        <dbReference type="ARBA" id="ARBA00023015"/>
    </source>
</evidence>
<feature type="compositionally biased region" description="Polar residues" evidence="5">
    <location>
        <begin position="466"/>
        <end position="487"/>
    </location>
</feature>
<feature type="compositionally biased region" description="Basic and acidic residues" evidence="5">
    <location>
        <begin position="247"/>
        <end position="265"/>
    </location>
</feature>
<dbReference type="InterPro" id="IPR004343">
    <property type="entry name" value="Plus-3_dom"/>
</dbReference>
<keyword evidence="7" id="KW-0648">Protein biosynthesis</keyword>
<protein>
    <submittedName>
        <fullName evidence="7">Related to Pol II transcription elongation factor</fullName>
    </submittedName>
</protein>
<dbReference type="PROSITE" id="PS51360">
    <property type="entry name" value="PLUS3"/>
    <property type="match status" value="1"/>
</dbReference>
<dbReference type="InterPro" id="IPR036128">
    <property type="entry name" value="Plus3-like_sf"/>
</dbReference>
<proteinExistence type="predicted"/>
<feature type="compositionally biased region" description="Acidic residues" evidence="5">
    <location>
        <begin position="234"/>
        <end position="246"/>
    </location>
</feature>
<feature type="compositionally biased region" description="Low complexity" evidence="5">
    <location>
        <begin position="73"/>
        <end position="85"/>
    </location>
</feature>
<feature type="region of interest" description="Disordered" evidence="5">
    <location>
        <begin position="1"/>
        <end position="112"/>
    </location>
</feature>
<feature type="domain" description="Plus3" evidence="6">
    <location>
        <begin position="266"/>
        <end position="403"/>
    </location>
</feature>
<reference evidence="8" key="1">
    <citation type="submission" date="2016-03" db="EMBL/GenBank/DDBJ databases">
        <authorList>
            <person name="Guldener U."/>
        </authorList>
    </citation>
    <scope>NUCLEOTIDE SEQUENCE [LARGE SCALE GENOMIC DNA]</scope>
</reference>
<evidence type="ECO:0000256" key="5">
    <source>
        <dbReference type="SAM" id="MobiDB-lite"/>
    </source>
</evidence>
<dbReference type="Proteomes" id="UP000177625">
    <property type="component" value="Unassembled WGS sequence"/>
</dbReference>
<dbReference type="GO" id="GO:0016593">
    <property type="term" value="C:Cdc73/Paf1 complex"/>
    <property type="evidence" value="ECO:0007669"/>
    <property type="project" value="TreeGrafter"/>
</dbReference>
<dbReference type="EMBL" id="FJVC01000032">
    <property type="protein sequence ID" value="CZT41321.1"/>
    <property type="molecule type" value="Genomic_DNA"/>
</dbReference>
<keyword evidence="7" id="KW-0251">Elongation factor</keyword>
<organism evidence="7 8">
    <name type="scientific">Rhynchosporium secalis</name>
    <name type="common">Barley scald fungus</name>
    <dbReference type="NCBI Taxonomy" id="38038"/>
    <lineage>
        <taxon>Eukaryota</taxon>
        <taxon>Fungi</taxon>
        <taxon>Dikarya</taxon>
        <taxon>Ascomycota</taxon>
        <taxon>Pezizomycotina</taxon>
        <taxon>Leotiomycetes</taxon>
        <taxon>Helotiales</taxon>
        <taxon>Ploettnerulaceae</taxon>
        <taxon>Rhynchosporium</taxon>
    </lineage>
</organism>
<feature type="compositionally biased region" description="Basic and acidic residues" evidence="5">
    <location>
        <begin position="201"/>
        <end position="233"/>
    </location>
</feature>
<feature type="region of interest" description="Disordered" evidence="5">
    <location>
        <begin position="463"/>
        <end position="488"/>
    </location>
</feature>
<dbReference type="PANTHER" id="PTHR13115">
    <property type="entry name" value="RNA POLYMERASE-ASSOCIATED PROTEIN RTF1 HOMOLOG"/>
    <property type="match status" value="1"/>
</dbReference>
<dbReference type="AlphaFoldDB" id="A0A1E1LWU0"/>
<feature type="compositionally biased region" description="Polar residues" evidence="5">
    <location>
        <begin position="26"/>
        <end position="38"/>
    </location>
</feature>
<feature type="compositionally biased region" description="Basic and acidic residues" evidence="5">
    <location>
        <begin position="102"/>
        <end position="112"/>
    </location>
</feature>
<evidence type="ECO:0000259" key="6">
    <source>
        <dbReference type="PROSITE" id="PS51360"/>
    </source>
</evidence>
<dbReference type="FunFam" id="3.90.70.200:FF:000005">
    <property type="entry name" value="Related to Pol II transcription elongation factor"/>
    <property type="match status" value="1"/>
</dbReference>
<evidence type="ECO:0000256" key="4">
    <source>
        <dbReference type="ARBA" id="ARBA00023242"/>
    </source>
</evidence>
<dbReference type="SUPFAM" id="SSF159042">
    <property type="entry name" value="Plus3-like"/>
    <property type="match status" value="1"/>
</dbReference>
<name>A0A1E1LWU0_RHYSE</name>
<keyword evidence="3" id="KW-0804">Transcription</keyword>
<gene>
    <name evidence="7" type="ORF">RSE6_01044</name>
</gene>
<evidence type="ECO:0000256" key="3">
    <source>
        <dbReference type="ARBA" id="ARBA00023163"/>
    </source>
</evidence>
<dbReference type="GO" id="GO:1990269">
    <property type="term" value="F:RNA polymerase II C-terminal domain phosphoserine binding"/>
    <property type="evidence" value="ECO:0007669"/>
    <property type="project" value="TreeGrafter"/>
</dbReference>
<feature type="compositionally biased region" description="Acidic residues" evidence="5">
    <location>
        <begin position="1"/>
        <end position="10"/>
    </location>
</feature>
<sequence>MSLSDIDDELLALAGDSSDEEDNAPATATKSSSGTPDQPATGKSSTSKGKKTGRTIDDSEEEGEAQVPRCPISSGRSSPHSLRSGPMDESDSEDDSPAFQDDGERYPFEGKFVDAKDKAQILDMNEIEREQTLAERAQEVERDRQNRALRQLLKSRDLEKNQNKKRKAVDSDLQEDPRKTQRQRTKLGGGKVGEASTGIDSLKRARAEKNDRQRRREEDKDRNKDRSTARDDYSDGDADGDSEVEWDDGKSKNKKSKSPEYRDAEPASLADVQKVRIGRTRFAQVCFYPGFDEAMIGCFARISIGTDKETGQNIYRMGIIKGFAEDRPYAIESATGKLFKTTQYVRAAHGKSERNWPFISCSDSGFTESEWNRFKVTCQSEGVALPTKPKLNQKMGDINSLINRSWTEAELQEKLTKSGALVQKFIPIERNRLNGMIKEARARGDTVKEEEYRKELQALDGPKLAYSTSLQPSPKKSSTSAGISQQERLAILNRQNRKKNAEEVRQAQINERRAAKQIEAAVARGEVVTEDHSRRLKTRAKFKHNVEDALILTNDKSGAQTPASSTPNVTAKKPSTAIPHLQKLQAEKKGIPSLRRPLMDDDIIGSLDLGIDIEI</sequence>
<feature type="region of interest" description="Disordered" evidence="5">
    <location>
        <begin position="555"/>
        <end position="574"/>
    </location>
</feature>
<dbReference type="Gene3D" id="3.90.70.200">
    <property type="entry name" value="Plus-3 domain"/>
    <property type="match status" value="1"/>
</dbReference>
<feature type="region of interest" description="Disordered" evidence="5">
    <location>
        <begin position="133"/>
        <end position="268"/>
    </location>
</feature>
<dbReference type="GO" id="GO:0003746">
    <property type="term" value="F:translation elongation factor activity"/>
    <property type="evidence" value="ECO:0007669"/>
    <property type="project" value="UniProtKB-KW"/>
</dbReference>
<keyword evidence="4" id="KW-0539">Nucleus</keyword>
<evidence type="ECO:0000313" key="8">
    <source>
        <dbReference type="Proteomes" id="UP000177625"/>
    </source>
</evidence>
<accession>A0A1E1LWU0</accession>
<keyword evidence="2" id="KW-0805">Transcription regulation</keyword>
<feature type="compositionally biased region" description="Basic and acidic residues" evidence="5">
    <location>
        <begin position="133"/>
        <end position="146"/>
    </location>
</feature>
<evidence type="ECO:0000313" key="7">
    <source>
        <dbReference type="EMBL" id="CZT41321.1"/>
    </source>
</evidence>
<evidence type="ECO:0000256" key="1">
    <source>
        <dbReference type="ARBA" id="ARBA00004123"/>
    </source>
</evidence>
<keyword evidence="8" id="KW-1185">Reference proteome</keyword>
<comment type="subcellular location">
    <subcellularLocation>
        <location evidence="1">Nucleus</location>
    </subcellularLocation>
</comment>
<dbReference type="Pfam" id="PF03126">
    <property type="entry name" value="Plus-3"/>
    <property type="match status" value="1"/>
</dbReference>
<dbReference type="GO" id="GO:0003677">
    <property type="term" value="F:DNA binding"/>
    <property type="evidence" value="ECO:0007669"/>
    <property type="project" value="InterPro"/>
</dbReference>